<organism evidence="1 2">
    <name type="scientific">Plakobranchus ocellatus</name>
    <dbReference type="NCBI Taxonomy" id="259542"/>
    <lineage>
        <taxon>Eukaryota</taxon>
        <taxon>Metazoa</taxon>
        <taxon>Spiralia</taxon>
        <taxon>Lophotrochozoa</taxon>
        <taxon>Mollusca</taxon>
        <taxon>Gastropoda</taxon>
        <taxon>Heterobranchia</taxon>
        <taxon>Euthyneura</taxon>
        <taxon>Panpulmonata</taxon>
        <taxon>Sacoglossa</taxon>
        <taxon>Placobranchoidea</taxon>
        <taxon>Plakobranchidae</taxon>
        <taxon>Plakobranchus</taxon>
    </lineage>
</organism>
<evidence type="ECO:0000313" key="1">
    <source>
        <dbReference type="EMBL" id="GFO17004.1"/>
    </source>
</evidence>
<evidence type="ECO:0008006" key="3">
    <source>
        <dbReference type="Google" id="ProtNLM"/>
    </source>
</evidence>
<comment type="caution">
    <text evidence="1">The sequence shown here is derived from an EMBL/GenBank/DDBJ whole genome shotgun (WGS) entry which is preliminary data.</text>
</comment>
<dbReference type="InterPro" id="IPR052579">
    <property type="entry name" value="Zinc_finger_SWIM"/>
</dbReference>
<proteinExistence type="predicted"/>
<dbReference type="Proteomes" id="UP000735302">
    <property type="component" value="Unassembled WGS sequence"/>
</dbReference>
<reference evidence="1 2" key="1">
    <citation type="journal article" date="2021" name="Elife">
        <title>Chloroplast acquisition without the gene transfer in kleptoplastic sea slugs, Plakobranchus ocellatus.</title>
        <authorList>
            <person name="Maeda T."/>
            <person name="Takahashi S."/>
            <person name="Yoshida T."/>
            <person name="Shimamura S."/>
            <person name="Takaki Y."/>
            <person name="Nagai Y."/>
            <person name="Toyoda A."/>
            <person name="Suzuki Y."/>
            <person name="Arimoto A."/>
            <person name="Ishii H."/>
            <person name="Satoh N."/>
            <person name="Nishiyama T."/>
            <person name="Hasebe M."/>
            <person name="Maruyama T."/>
            <person name="Minagawa J."/>
            <person name="Obokata J."/>
            <person name="Shigenobu S."/>
        </authorList>
    </citation>
    <scope>NUCLEOTIDE SEQUENCE [LARGE SCALE GENOMIC DNA]</scope>
</reference>
<keyword evidence="2" id="KW-1185">Reference proteome</keyword>
<dbReference type="AlphaFoldDB" id="A0AAV4BDW3"/>
<sequence length="282" mass="31918">MDCEGVEKNVEEIINMDVNDQLVFFVDTDFAEIAAIHETFTDAVVRFYSFHASTAVKRAFTSHGLSSQLVYIQMTNLKKQRDTRSHKRFQELCDTMRRDEPVKTCCHVAARESSSGAQFNIVLIDFNIIESSRGKKKILDKEHDEYLTLQDVYNIKHRRLGMQGGDHNDIEKRCEIIETPERGGGVVCVGKDDSGGFEFFFMTRQDFHDTMSQALFTAIQFIATSCLVVDKDMAEIAAIETVFPGTPVNLRSFHIHQLINSEGAPLWLGENCDGHDNVSSVH</sequence>
<gene>
    <name evidence="1" type="ORF">PoB_004350900</name>
</gene>
<dbReference type="PANTHER" id="PTHR31569:SF4">
    <property type="entry name" value="SWIM-TYPE DOMAIN-CONTAINING PROTEIN"/>
    <property type="match status" value="1"/>
</dbReference>
<evidence type="ECO:0000313" key="2">
    <source>
        <dbReference type="Proteomes" id="UP000735302"/>
    </source>
</evidence>
<protein>
    <recommendedName>
        <fullName evidence="3">MULE transposase domain-containing protein</fullName>
    </recommendedName>
</protein>
<dbReference type="PANTHER" id="PTHR31569">
    <property type="entry name" value="SWIM-TYPE DOMAIN-CONTAINING PROTEIN"/>
    <property type="match status" value="1"/>
</dbReference>
<name>A0AAV4BDW3_9GAST</name>
<accession>A0AAV4BDW3</accession>
<dbReference type="EMBL" id="BLXT01004727">
    <property type="protein sequence ID" value="GFO17004.1"/>
    <property type="molecule type" value="Genomic_DNA"/>
</dbReference>